<feature type="binding site" evidence="11">
    <location>
        <position position="295"/>
    </location>
    <ligand>
        <name>Mg(2+)</name>
        <dbReference type="ChEBI" id="CHEBI:18420"/>
    </ligand>
</feature>
<evidence type="ECO:0000256" key="4">
    <source>
        <dbReference type="ARBA" id="ARBA00022679"/>
    </source>
</evidence>
<keyword evidence="5 10" id="KW-0479">Metal-binding</keyword>
<comment type="cofactor">
    <cofactor evidence="11">
        <name>Mg(2+)</name>
        <dbReference type="ChEBI" id="CHEBI:18420"/>
    </cofactor>
    <cofactor evidence="11">
        <name>Mn(2+)</name>
        <dbReference type="ChEBI" id="CHEBI:29035"/>
    </cofactor>
    <text evidence="11">Magnesium. Can also use manganese.</text>
</comment>
<dbReference type="PANTHER" id="PTHR30040">
    <property type="entry name" value="THIAMINE BIOSYNTHESIS LIPOPROTEIN APBE"/>
    <property type="match status" value="1"/>
</dbReference>
<evidence type="ECO:0000256" key="6">
    <source>
        <dbReference type="ARBA" id="ARBA00022827"/>
    </source>
</evidence>
<protein>
    <recommendedName>
        <fullName evidence="2 10">FAD:protein FMN transferase</fullName>
        <ecNumber evidence="1 10">2.7.1.180</ecNumber>
    </recommendedName>
    <alternativeName>
        <fullName evidence="8 10">Flavin transferase</fullName>
    </alternativeName>
</protein>
<dbReference type="RefSeq" id="WP_099646159.1">
    <property type="nucleotide sequence ID" value="NZ_KZ319290.1"/>
</dbReference>
<name>A0A2G1VRA7_9FLAO</name>
<accession>A0A2G1VRA7</accession>
<feature type="binding site" evidence="11">
    <location>
        <position position="291"/>
    </location>
    <ligand>
        <name>Mg(2+)</name>
        <dbReference type="ChEBI" id="CHEBI:18420"/>
    </ligand>
</feature>
<keyword evidence="3 10" id="KW-0285">Flavoprotein</keyword>
<evidence type="ECO:0000256" key="8">
    <source>
        <dbReference type="ARBA" id="ARBA00031306"/>
    </source>
</evidence>
<evidence type="ECO:0000256" key="5">
    <source>
        <dbReference type="ARBA" id="ARBA00022723"/>
    </source>
</evidence>
<keyword evidence="14" id="KW-1185">Reference proteome</keyword>
<keyword evidence="6 10" id="KW-0274">FAD</keyword>
<evidence type="ECO:0000256" key="11">
    <source>
        <dbReference type="PIRSR" id="PIRSR006268-2"/>
    </source>
</evidence>
<evidence type="ECO:0000313" key="13">
    <source>
        <dbReference type="EMBL" id="PHQ29308.1"/>
    </source>
</evidence>
<keyword evidence="7 10" id="KW-0460">Magnesium</keyword>
<feature type="chain" id="PRO_5039940916" description="FAD:protein FMN transferase" evidence="12">
    <location>
        <begin position="20"/>
        <end position="346"/>
    </location>
</feature>
<dbReference type="SUPFAM" id="SSF143631">
    <property type="entry name" value="ApbE-like"/>
    <property type="match status" value="1"/>
</dbReference>
<dbReference type="InterPro" id="IPR024932">
    <property type="entry name" value="ApbE"/>
</dbReference>
<evidence type="ECO:0000256" key="9">
    <source>
        <dbReference type="ARBA" id="ARBA00048540"/>
    </source>
</evidence>
<evidence type="ECO:0000256" key="10">
    <source>
        <dbReference type="PIRNR" id="PIRNR006268"/>
    </source>
</evidence>
<reference evidence="13 14" key="1">
    <citation type="submission" date="2017-08" db="EMBL/GenBank/DDBJ databases">
        <title>The whole genome shortgun sequences of strain Leeuwenhoekiella nanhaiensis G18 from the South China Sea.</title>
        <authorList>
            <person name="Liu Q."/>
        </authorList>
    </citation>
    <scope>NUCLEOTIDE SEQUENCE [LARGE SCALE GENOMIC DNA]</scope>
    <source>
        <strain evidence="13 14">G18</strain>
    </source>
</reference>
<comment type="caution">
    <text evidence="13">The sequence shown here is derived from an EMBL/GenBank/DDBJ whole genome shotgun (WGS) entry which is preliminary data.</text>
</comment>
<dbReference type="Pfam" id="PF02424">
    <property type="entry name" value="ApbE"/>
    <property type="match status" value="1"/>
</dbReference>
<proteinExistence type="inferred from homology"/>
<evidence type="ECO:0000256" key="12">
    <source>
        <dbReference type="SAM" id="SignalP"/>
    </source>
</evidence>
<feature type="signal peptide" evidence="12">
    <location>
        <begin position="1"/>
        <end position="19"/>
    </location>
</feature>
<sequence>MKFSLQSISALLFSALFLALCTSCERKRNLVVYNGQALGTSYQLQFYAPERFDLVKQFDSTITAINKSMSTYQPDSDISRINAGDSTVVVDAMFKEVFALAQQVYNATDGYYDPTVGVLANAYGFGPDKPLKKLDSITIDSLMQYVGLDKLTISPQGKLQKNTEHIYLDFNSIAKGYCIDRIGKMLEQNGVEDYLIEIGGELLAKGKNLDKNQSWRVGIENINAPVEQRTYTEAVSLHDKGMAGSGNYRKYRQDSVTGKKYVHTINPITGSGEQSDVLSATVIAPTCAEADAWATAFMALGFERSKAVIAKNKDLAAYLMYSDQTEDSVSVYVSERFKPYLIEPNK</sequence>
<comment type="catalytic activity">
    <reaction evidence="9 10">
        <text>L-threonyl-[protein] + FAD = FMN-L-threonyl-[protein] + AMP + H(+)</text>
        <dbReference type="Rhea" id="RHEA:36847"/>
        <dbReference type="Rhea" id="RHEA-COMP:11060"/>
        <dbReference type="Rhea" id="RHEA-COMP:11061"/>
        <dbReference type="ChEBI" id="CHEBI:15378"/>
        <dbReference type="ChEBI" id="CHEBI:30013"/>
        <dbReference type="ChEBI" id="CHEBI:57692"/>
        <dbReference type="ChEBI" id="CHEBI:74257"/>
        <dbReference type="ChEBI" id="CHEBI:456215"/>
        <dbReference type="EC" id="2.7.1.180"/>
    </reaction>
</comment>
<dbReference type="EC" id="2.7.1.180" evidence="1 10"/>
<dbReference type="GO" id="GO:0046872">
    <property type="term" value="F:metal ion binding"/>
    <property type="evidence" value="ECO:0007669"/>
    <property type="project" value="UniProtKB-UniRule"/>
</dbReference>
<evidence type="ECO:0000256" key="3">
    <source>
        <dbReference type="ARBA" id="ARBA00022630"/>
    </source>
</evidence>
<dbReference type="OrthoDB" id="9778595at2"/>
<evidence type="ECO:0000256" key="7">
    <source>
        <dbReference type="ARBA" id="ARBA00022842"/>
    </source>
</evidence>
<keyword evidence="4 10" id="KW-0808">Transferase</keyword>
<organism evidence="13 14">
    <name type="scientific">Leeuwenhoekiella nanhaiensis</name>
    <dbReference type="NCBI Taxonomy" id="1655491"/>
    <lineage>
        <taxon>Bacteria</taxon>
        <taxon>Pseudomonadati</taxon>
        <taxon>Bacteroidota</taxon>
        <taxon>Flavobacteriia</taxon>
        <taxon>Flavobacteriales</taxon>
        <taxon>Flavobacteriaceae</taxon>
        <taxon>Leeuwenhoekiella</taxon>
    </lineage>
</organism>
<evidence type="ECO:0000256" key="1">
    <source>
        <dbReference type="ARBA" id="ARBA00011955"/>
    </source>
</evidence>
<dbReference type="Gene3D" id="3.10.520.10">
    <property type="entry name" value="ApbE-like domains"/>
    <property type="match status" value="1"/>
</dbReference>
<dbReference type="EMBL" id="NQXA01000007">
    <property type="protein sequence ID" value="PHQ29308.1"/>
    <property type="molecule type" value="Genomic_DNA"/>
</dbReference>
<comment type="similarity">
    <text evidence="10">Belongs to the ApbE family.</text>
</comment>
<dbReference type="GO" id="GO:0016740">
    <property type="term" value="F:transferase activity"/>
    <property type="evidence" value="ECO:0007669"/>
    <property type="project" value="UniProtKB-UniRule"/>
</dbReference>
<dbReference type="PANTHER" id="PTHR30040:SF2">
    <property type="entry name" value="FAD:PROTEIN FMN TRANSFERASE"/>
    <property type="match status" value="1"/>
</dbReference>
<dbReference type="Proteomes" id="UP000229433">
    <property type="component" value="Unassembled WGS sequence"/>
</dbReference>
<keyword evidence="12" id="KW-0732">Signal</keyword>
<dbReference type="InterPro" id="IPR003374">
    <property type="entry name" value="ApbE-like_sf"/>
</dbReference>
<evidence type="ECO:0000313" key="14">
    <source>
        <dbReference type="Proteomes" id="UP000229433"/>
    </source>
</evidence>
<gene>
    <name evidence="13" type="ORF">CJ305_10185</name>
</gene>
<feature type="binding site" evidence="11">
    <location>
        <position position="172"/>
    </location>
    <ligand>
        <name>Mg(2+)</name>
        <dbReference type="ChEBI" id="CHEBI:18420"/>
    </ligand>
</feature>
<evidence type="ECO:0000256" key="2">
    <source>
        <dbReference type="ARBA" id="ARBA00016337"/>
    </source>
</evidence>
<dbReference type="AlphaFoldDB" id="A0A2G1VRA7"/>
<dbReference type="PIRSF" id="PIRSF006268">
    <property type="entry name" value="ApbE"/>
    <property type="match status" value="1"/>
</dbReference>